<dbReference type="InterPro" id="IPR009045">
    <property type="entry name" value="Zn_M74/Hedgehog-like"/>
</dbReference>
<proteinExistence type="predicted"/>
<reference evidence="2 3" key="1">
    <citation type="submission" date="2017-02" db="EMBL/GenBank/DDBJ databases">
        <title>The complete genomic sequence of a novel cold adapted crude oil-degrading bacterium Planococcus qaidamina Y42.</title>
        <authorList>
            <person name="Yang R."/>
        </authorList>
    </citation>
    <scope>NUCLEOTIDE SEQUENCE [LARGE SCALE GENOMIC DNA]</scope>
    <source>
        <strain evidence="2 3">Y42</strain>
    </source>
</reference>
<dbReference type="PANTHER" id="PTHR34385">
    <property type="entry name" value="D-ALANYL-D-ALANINE CARBOXYPEPTIDASE"/>
    <property type="match status" value="1"/>
</dbReference>
<keyword evidence="3" id="KW-1185">Reference proteome</keyword>
<dbReference type="PANTHER" id="PTHR34385:SF1">
    <property type="entry name" value="PEPTIDOGLYCAN L-ALANYL-D-GLUTAMATE ENDOPEPTIDASE CWLK"/>
    <property type="match status" value="1"/>
</dbReference>
<dbReference type="Pfam" id="PF02557">
    <property type="entry name" value="VanY"/>
    <property type="match status" value="1"/>
</dbReference>
<name>A0A1Q2L0X8_9BACL</name>
<protein>
    <recommendedName>
        <fullName evidence="1">D-alanyl-D-alanine carboxypeptidase-like core domain-containing protein</fullName>
    </recommendedName>
</protein>
<dbReference type="EMBL" id="CP019640">
    <property type="protein sequence ID" value="AQQ54081.1"/>
    <property type="molecule type" value="Genomic_DNA"/>
</dbReference>
<dbReference type="KEGG" id="pmar:B0X71_13865"/>
<feature type="domain" description="D-alanyl-D-alanine carboxypeptidase-like core" evidence="1">
    <location>
        <begin position="11"/>
        <end position="59"/>
    </location>
</feature>
<dbReference type="GO" id="GO:0008233">
    <property type="term" value="F:peptidase activity"/>
    <property type="evidence" value="ECO:0007669"/>
    <property type="project" value="InterPro"/>
</dbReference>
<dbReference type="AlphaFoldDB" id="A0A1Q2L0X8"/>
<organism evidence="2 3">
    <name type="scientific">Planococcus lenghuensis</name>
    <dbReference type="NCBI Taxonomy" id="2213202"/>
    <lineage>
        <taxon>Bacteria</taxon>
        <taxon>Bacillati</taxon>
        <taxon>Bacillota</taxon>
        <taxon>Bacilli</taxon>
        <taxon>Bacillales</taxon>
        <taxon>Caryophanaceae</taxon>
        <taxon>Planococcus</taxon>
    </lineage>
</organism>
<gene>
    <name evidence="2" type="ORF">B0X71_13865</name>
</gene>
<dbReference type="InterPro" id="IPR052179">
    <property type="entry name" value="DD-CPase-like"/>
</dbReference>
<evidence type="ECO:0000313" key="3">
    <source>
        <dbReference type="Proteomes" id="UP000188184"/>
    </source>
</evidence>
<dbReference type="Gene3D" id="3.30.1380.10">
    <property type="match status" value="1"/>
</dbReference>
<dbReference type="GO" id="GO:0006508">
    <property type="term" value="P:proteolysis"/>
    <property type="evidence" value="ECO:0007669"/>
    <property type="project" value="InterPro"/>
</dbReference>
<dbReference type="Proteomes" id="UP000188184">
    <property type="component" value="Chromosome"/>
</dbReference>
<dbReference type="SUPFAM" id="SSF55166">
    <property type="entry name" value="Hedgehog/DD-peptidase"/>
    <property type="match status" value="1"/>
</dbReference>
<evidence type="ECO:0000313" key="2">
    <source>
        <dbReference type="EMBL" id="AQQ54081.1"/>
    </source>
</evidence>
<dbReference type="InterPro" id="IPR003709">
    <property type="entry name" value="VanY-like_core_dom"/>
</dbReference>
<evidence type="ECO:0000259" key="1">
    <source>
        <dbReference type="Pfam" id="PF02557"/>
    </source>
</evidence>
<accession>A0A1Q2L0X8</accession>
<sequence>MNTRAAWRSIWLKTSFAQTKEGKWLASNAHKYGFILRYPNGKEGITGYMYEPWHFRYVGSVGAGKIKASGKTLEEYVGISGG</sequence>